<organism evidence="2 3">
    <name type="scientific">Globisporangium ultimum (strain ATCC 200006 / CBS 805.95 / DAOM BR144)</name>
    <name type="common">Pythium ultimum</name>
    <dbReference type="NCBI Taxonomy" id="431595"/>
    <lineage>
        <taxon>Eukaryota</taxon>
        <taxon>Sar</taxon>
        <taxon>Stramenopiles</taxon>
        <taxon>Oomycota</taxon>
        <taxon>Peronosporomycetes</taxon>
        <taxon>Pythiales</taxon>
        <taxon>Pythiaceae</taxon>
        <taxon>Globisporangium</taxon>
    </lineage>
</organism>
<reference evidence="2" key="3">
    <citation type="submission" date="2015-02" db="UniProtKB">
        <authorList>
            <consortium name="EnsemblProtists"/>
        </authorList>
    </citation>
    <scope>IDENTIFICATION</scope>
    <source>
        <strain evidence="2">DAOM BR144</strain>
    </source>
</reference>
<dbReference type="EnsemblProtists" id="PYU1_T001710">
    <property type="protein sequence ID" value="PYU1_T001710"/>
    <property type="gene ID" value="PYU1_G001709"/>
</dbReference>
<dbReference type="InParanoid" id="K3W9R9"/>
<feature type="coiled-coil region" evidence="1">
    <location>
        <begin position="511"/>
        <end position="637"/>
    </location>
</feature>
<dbReference type="GO" id="GO:0005525">
    <property type="term" value="F:GTP binding"/>
    <property type="evidence" value="ECO:0007669"/>
    <property type="project" value="InterPro"/>
</dbReference>
<keyword evidence="1" id="KW-0175">Coiled coil</keyword>
<dbReference type="AlphaFoldDB" id="K3W9R9"/>
<protein>
    <submittedName>
        <fullName evidence="2">Uncharacterized protein</fullName>
    </submittedName>
</protein>
<dbReference type="EMBL" id="GL376634">
    <property type="status" value="NOT_ANNOTATED_CDS"/>
    <property type="molecule type" value="Genomic_DNA"/>
</dbReference>
<evidence type="ECO:0000256" key="1">
    <source>
        <dbReference type="SAM" id="Coils"/>
    </source>
</evidence>
<reference evidence="3" key="2">
    <citation type="submission" date="2010-04" db="EMBL/GenBank/DDBJ databases">
        <authorList>
            <person name="Buell R."/>
            <person name="Hamilton J."/>
            <person name="Hostetler J."/>
        </authorList>
    </citation>
    <scope>NUCLEOTIDE SEQUENCE [LARGE SCALE GENOMIC DNA]</scope>
    <source>
        <strain evidence="3">DAOM:BR144</strain>
    </source>
</reference>
<dbReference type="GO" id="GO:0003924">
    <property type="term" value="F:GTPase activity"/>
    <property type="evidence" value="ECO:0007669"/>
    <property type="project" value="InterPro"/>
</dbReference>
<dbReference type="eggNOG" id="ENOG502QV9Q">
    <property type="taxonomic scope" value="Eukaryota"/>
</dbReference>
<reference evidence="3" key="1">
    <citation type="journal article" date="2010" name="Genome Biol.">
        <title>Genome sequence of the necrotrophic plant pathogen Pythium ultimum reveals original pathogenicity mechanisms and effector repertoire.</title>
        <authorList>
            <person name="Levesque C.A."/>
            <person name="Brouwer H."/>
            <person name="Cano L."/>
            <person name="Hamilton J.P."/>
            <person name="Holt C."/>
            <person name="Huitema E."/>
            <person name="Raffaele S."/>
            <person name="Robideau G.P."/>
            <person name="Thines M."/>
            <person name="Win J."/>
            <person name="Zerillo M.M."/>
            <person name="Beakes G.W."/>
            <person name="Boore J.L."/>
            <person name="Busam D."/>
            <person name="Dumas B."/>
            <person name="Ferriera S."/>
            <person name="Fuerstenberg S.I."/>
            <person name="Gachon C.M."/>
            <person name="Gaulin E."/>
            <person name="Govers F."/>
            <person name="Grenville-Briggs L."/>
            <person name="Horner N."/>
            <person name="Hostetler J."/>
            <person name="Jiang R.H."/>
            <person name="Johnson J."/>
            <person name="Krajaejun T."/>
            <person name="Lin H."/>
            <person name="Meijer H.J."/>
            <person name="Moore B."/>
            <person name="Morris P."/>
            <person name="Phuntmart V."/>
            <person name="Puiu D."/>
            <person name="Shetty J."/>
            <person name="Stajich J.E."/>
            <person name="Tripathy S."/>
            <person name="Wawra S."/>
            <person name="van West P."/>
            <person name="Whitty B.R."/>
            <person name="Coutinho P.M."/>
            <person name="Henrissat B."/>
            <person name="Martin F."/>
            <person name="Thomas P.D."/>
            <person name="Tyler B.M."/>
            <person name="De Vries R.P."/>
            <person name="Kamoun S."/>
            <person name="Yandell M."/>
            <person name="Tisserat N."/>
            <person name="Buell C.R."/>
        </authorList>
    </citation>
    <scope>NUCLEOTIDE SEQUENCE</scope>
    <source>
        <strain evidence="3">DAOM:BR144</strain>
    </source>
</reference>
<dbReference type="Proteomes" id="UP000019132">
    <property type="component" value="Unassembled WGS sequence"/>
</dbReference>
<sequence length="675" mass="76834">MEVSWRNVALLDATTGGVTPAATALFEQEIADERLAVITLLGTPSNQRARVELFAQLLNQPQQQYDDATSANAPLTLLACVSYMEEDYNVLVLDVNIIENSPANELIGAICALSSLVVSCYDGTAEESAFSFNAVVNPFPSEIASFTSLFQTLLKEHPPVEVYELFPSLLTVDFTPNRTFQDRGRSTNAESTRHEGLDAITQLKRVDGVAYPDEVCSSTQDLEFFDRHAPVKKVFNTELTGDILARMLQAFTRDVFQNGQEPDVGTAWDDIVEQKCEAVADDALQTYLDCIHSSSSVARDEGEENQEPPMELDAFHKLHEEIQRLAMDVYHAGAKPFSSMRKRTIRNKLKASIRTRYEDEARVLRDNSRNYCERIRQSIWSQLSNDEDGDSEENGSSFAAVLNTILRFDAEYNRQASGPEKASVLREFYRHEAIHVFQRLETVVTQQMTDVRLRDLRGQLQREFETKKEALVAHFKQEETQLRACMARELETMQKMHHARHARVKIDENESKRVRDELSRVQTLNAELERKNAVLEQSQDELHTQRAALERKVDELELAVRQEMASRAELVDTLAATIKSQEQRERELQSEIARLNHDVSEKTFCVENELKDMTLQLRKTNEEKEELQKQLNDFFLKITTLPAGLQQHVLFSNQSQEEDVEQVPFADALTGFMSG</sequence>
<dbReference type="SUPFAM" id="SSF48340">
    <property type="entry name" value="Interferon-induced guanylate-binding protein 1 (GBP1), C-terminal domain"/>
    <property type="match status" value="1"/>
</dbReference>
<dbReference type="PANTHER" id="PTHR10751">
    <property type="entry name" value="GUANYLATE BINDING PROTEIN"/>
    <property type="match status" value="1"/>
</dbReference>
<evidence type="ECO:0000313" key="3">
    <source>
        <dbReference type="Proteomes" id="UP000019132"/>
    </source>
</evidence>
<accession>K3W9R9</accession>
<evidence type="ECO:0000313" key="2">
    <source>
        <dbReference type="EnsemblProtists" id="PYU1_T001710"/>
    </source>
</evidence>
<dbReference type="VEuPathDB" id="FungiDB:PYU1_G001709"/>
<dbReference type="HOGENOM" id="CLU_015696_0_0_1"/>
<proteinExistence type="predicted"/>
<name>K3W9R9_GLOUD</name>
<dbReference type="OMA" id="METMQKM"/>
<keyword evidence="3" id="KW-1185">Reference proteome</keyword>
<dbReference type="InterPro" id="IPR036543">
    <property type="entry name" value="Guanylate-bd_C_sf"/>
</dbReference>